<evidence type="ECO:0000259" key="2">
    <source>
        <dbReference type="Pfam" id="PF18899"/>
    </source>
</evidence>
<dbReference type="RefSeq" id="WP_216151497.1">
    <property type="nucleotide sequence ID" value="NZ_JAHLDV010000080.1"/>
</dbReference>
<sequence length="509" mass="59458">MLVSVALDKSQDNPQLIFESMNSTGKDLSQADLIRNYILMGQPTSEQDKLYSTYWRPMEQGFGQQGYADYFDLFIRDFLTIHNKGKICKINEVYEAFKIYHKSGVTNEQLLVDVFTFSKYYISMYFCKDTDKDLNRLWEELKELDVNVSFPFLMRVYYDYDINKISKADFITIIKLTTSYIVRRVICEIPTNSLNKTFATFYGKIKQDNYITSVLAEYAVKDSYRAFPTNDEFKEKLIVKSIYNLRIKNYILEALENQNHKEPINITRDGYTIEHIMPQNPELKKEWQDMLGVNWKEVQKNYLHTLGNLTLTGYNSELSDSPFNIKQDIKGGFKDSHLRLNDALGSLSKWDETEIVNRVKILANQAVTIWEYPKVSKVDIEEYTKKDKVDIIYSSTDHYQSMLPEIAAIYEKLDRKILSLDVAIKKEYKKDYVAYKVDTNFTDIEHYKQHLKLWVNMPFDSVDDPKELCKDVTNIGHTGNGGAEIKIVTTTDLDAVMEIIKQSLRLQIE</sequence>
<protein>
    <submittedName>
        <fullName evidence="3">DUF262 and DUF1524 domain-containing protein</fullName>
    </submittedName>
</protein>
<dbReference type="PANTHER" id="PTHR35149">
    <property type="entry name" value="SLL5132 PROTEIN"/>
    <property type="match status" value="1"/>
</dbReference>
<accession>A0ABS6BYI0</accession>
<evidence type="ECO:0000313" key="4">
    <source>
        <dbReference type="Proteomes" id="UP000776252"/>
    </source>
</evidence>
<gene>
    <name evidence="3" type="ORF">KPL37_18195</name>
</gene>
<evidence type="ECO:0000259" key="1">
    <source>
        <dbReference type="Pfam" id="PF07510"/>
    </source>
</evidence>
<dbReference type="InterPro" id="IPR043714">
    <property type="entry name" value="DUF5655"/>
</dbReference>
<proteinExistence type="predicted"/>
<dbReference type="Proteomes" id="UP000776252">
    <property type="component" value="Unassembled WGS sequence"/>
</dbReference>
<dbReference type="PANTHER" id="PTHR35149:SF2">
    <property type="entry name" value="DUF262 DOMAIN-CONTAINING PROTEIN"/>
    <property type="match status" value="1"/>
</dbReference>
<dbReference type="InterPro" id="IPR011089">
    <property type="entry name" value="GmrSD_C"/>
</dbReference>
<feature type="domain" description="GmrSD restriction endonucleases C-terminal" evidence="1">
    <location>
        <begin position="228"/>
        <end position="364"/>
    </location>
</feature>
<reference evidence="3 4" key="1">
    <citation type="submission" date="2021-06" db="EMBL/GenBank/DDBJ databases">
        <title>Clostridia strains as spoilage organisms.</title>
        <authorList>
            <person name="Wambui J."/>
            <person name="Stephan R."/>
            <person name="Stevens M.J.A."/>
        </authorList>
    </citation>
    <scope>NUCLEOTIDE SEQUENCE [LARGE SCALE GENOMIC DNA]</scope>
    <source>
        <strain evidence="3 4">DSM 14204</strain>
    </source>
</reference>
<dbReference type="EMBL" id="JAHLDV010000080">
    <property type="protein sequence ID" value="MBU3161631.1"/>
    <property type="molecule type" value="Genomic_DNA"/>
</dbReference>
<keyword evidence="4" id="KW-1185">Reference proteome</keyword>
<organism evidence="3 4">
    <name type="scientific">Clostridium frigoris</name>
    <dbReference type="NCBI Taxonomy" id="205327"/>
    <lineage>
        <taxon>Bacteria</taxon>
        <taxon>Bacillati</taxon>
        <taxon>Bacillota</taxon>
        <taxon>Clostridia</taxon>
        <taxon>Eubacteriales</taxon>
        <taxon>Clostridiaceae</taxon>
        <taxon>Clostridium</taxon>
    </lineage>
</organism>
<comment type="caution">
    <text evidence="3">The sequence shown here is derived from an EMBL/GenBank/DDBJ whole genome shotgun (WGS) entry which is preliminary data.</text>
</comment>
<name>A0ABS6BYI0_9CLOT</name>
<dbReference type="Pfam" id="PF07510">
    <property type="entry name" value="GmrSD_C"/>
    <property type="match status" value="1"/>
</dbReference>
<evidence type="ECO:0000313" key="3">
    <source>
        <dbReference type="EMBL" id="MBU3161631.1"/>
    </source>
</evidence>
<feature type="domain" description="DUF5655" evidence="2">
    <location>
        <begin position="397"/>
        <end position="503"/>
    </location>
</feature>
<dbReference type="Pfam" id="PF18899">
    <property type="entry name" value="DUF5655"/>
    <property type="match status" value="1"/>
</dbReference>